<dbReference type="EMBL" id="LMWL01000034">
    <property type="protein sequence ID" value="KUM95039.1"/>
    <property type="molecule type" value="Genomic_DNA"/>
</dbReference>
<proteinExistence type="predicted"/>
<name>A0A101NLB6_9ACTN</name>
<protein>
    <recommendedName>
        <fullName evidence="3">Replication protein</fullName>
    </recommendedName>
</protein>
<comment type="caution">
    <text evidence="1">The sequence shown here is derived from an EMBL/GenBank/DDBJ whole genome shotgun (WGS) entry which is preliminary data.</text>
</comment>
<gene>
    <name evidence="1" type="ORF">AQI88_19670</name>
</gene>
<dbReference type="Proteomes" id="UP000054241">
    <property type="component" value="Unassembled WGS sequence"/>
</dbReference>
<organism evidence="1 2">
    <name type="scientific">Streptomyces cellostaticus</name>
    <dbReference type="NCBI Taxonomy" id="67285"/>
    <lineage>
        <taxon>Bacteria</taxon>
        <taxon>Bacillati</taxon>
        <taxon>Actinomycetota</taxon>
        <taxon>Actinomycetes</taxon>
        <taxon>Kitasatosporales</taxon>
        <taxon>Streptomycetaceae</taxon>
        <taxon>Streptomyces</taxon>
    </lineage>
</organism>
<reference evidence="1 2" key="1">
    <citation type="submission" date="2015-10" db="EMBL/GenBank/DDBJ databases">
        <title>Draft genome sequence of Streptomyces cellostaticus DSM 40189, type strain for the species Streptomyces cellostaticus.</title>
        <authorList>
            <person name="Ruckert C."/>
            <person name="Winkler A."/>
            <person name="Kalinowski J."/>
            <person name="Kampfer P."/>
            <person name="Glaeser S."/>
        </authorList>
    </citation>
    <scope>NUCLEOTIDE SEQUENCE [LARGE SCALE GENOMIC DNA]</scope>
    <source>
        <strain evidence="1 2">DSM 40189</strain>
    </source>
</reference>
<dbReference type="Gene3D" id="3.40.630.100">
    <property type="entry name" value="Poly-gamma-glutamate hydrolase, zinc-binding motif"/>
    <property type="match status" value="1"/>
</dbReference>
<dbReference type="Pfam" id="PF05908">
    <property type="entry name" value="Gamma_PGA_hydro"/>
    <property type="match status" value="1"/>
</dbReference>
<sequence>MVTESVVIEGVEFAASLTIGSAIGLLALHGTREGGTAELVHEVAAGTGATALVFIQPAGDRVHIPSHRMCVPICDPLRQFLSHVSLTISLHGHLRHEHPRSIFLGGTNRTAAATLAHSLTLLAPAFETIDDLAHIPRGLRGLHPDNAVNLSPFRGVQIELPVSARTGGPRTSPEVLDAPQPTVTTALIDGVRRLT</sequence>
<dbReference type="AlphaFoldDB" id="A0A101NLB6"/>
<dbReference type="InterPro" id="IPR008585">
    <property type="entry name" value="Gamma_PGA_hydro"/>
</dbReference>
<dbReference type="STRING" id="67285.AQI88_19670"/>
<accession>A0A101NLB6</accession>
<keyword evidence="2" id="KW-1185">Reference proteome</keyword>
<evidence type="ECO:0008006" key="3">
    <source>
        <dbReference type="Google" id="ProtNLM"/>
    </source>
</evidence>
<evidence type="ECO:0000313" key="1">
    <source>
        <dbReference type="EMBL" id="KUM95039.1"/>
    </source>
</evidence>
<evidence type="ECO:0000313" key="2">
    <source>
        <dbReference type="Proteomes" id="UP000054241"/>
    </source>
</evidence>
<dbReference type="InterPro" id="IPR038128">
    <property type="entry name" value="Gamma_PGA_hydro_sf"/>
</dbReference>